<dbReference type="Proteomes" id="UP001549031">
    <property type="component" value="Unassembled WGS sequence"/>
</dbReference>
<comment type="similarity">
    <text evidence="1">Belongs to the short-chain dehydrogenases/reductases (SDR) family.</text>
</comment>
<comment type="caution">
    <text evidence="3">The sequence shown here is derived from an EMBL/GenBank/DDBJ whole genome shotgun (WGS) entry which is preliminary data.</text>
</comment>
<dbReference type="EMBL" id="JBEPLJ010000012">
    <property type="protein sequence ID" value="MET3587190.1"/>
    <property type="molecule type" value="Genomic_DNA"/>
</dbReference>
<keyword evidence="4" id="KW-1185">Reference proteome</keyword>
<dbReference type="InterPro" id="IPR036291">
    <property type="entry name" value="NAD(P)-bd_dom_sf"/>
</dbReference>
<proteinExistence type="inferred from homology"/>
<dbReference type="Gene3D" id="3.40.50.720">
    <property type="entry name" value="NAD(P)-binding Rossmann-like Domain"/>
    <property type="match status" value="1"/>
</dbReference>
<gene>
    <name evidence="3" type="ORF">ABID21_003312</name>
</gene>
<dbReference type="Pfam" id="PF00106">
    <property type="entry name" value="adh_short"/>
    <property type="match status" value="1"/>
</dbReference>
<dbReference type="PANTHER" id="PTHR43669:SF14">
    <property type="entry name" value="OXIDOREDUCTASE"/>
    <property type="match status" value="1"/>
</dbReference>
<evidence type="ECO:0000256" key="2">
    <source>
        <dbReference type="ARBA" id="ARBA00023002"/>
    </source>
</evidence>
<sequence length="115" mass="11580">MADIHPAFKEGNVAVVTGAASGIGLAAAKRFAELGMCVVLADLEGDALVNACREVAAIAEGGEADVTPIGTDVWQPGELVSLERVVASRPRASLEGFHRETKLAAAPIGSGGKAG</sequence>
<evidence type="ECO:0000313" key="4">
    <source>
        <dbReference type="Proteomes" id="UP001549031"/>
    </source>
</evidence>
<keyword evidence="2" id="KW-0560">Oxidoreductase</keyword>
<reference evidence="3 4" key="1">
    <citation type="submission" date="2024-06" db="EMBL/GenBank/DDBJ databases">
        <title>Genomic Encyclopedia of Type Strains, Phase IV (KMG-IV): sequencing the most valuable type-strain genomes for metagenomic binning, comparative biology and taxonomic classification.</title>
        <authorList>
            <person name="Goeker M."/>
        </authorList>
    </citation>
    <scope>NUCLEOTIDE SEQUENCE [LARGE SCALE GENOMIC DNA]</scope>
    <source>
        <strain evidence="3 4">DSM 105042</strain>
    </source>
</reference>
<evidence type="ECO:0000256" key="1">
    <source>
        <dbReference type="ARBA" id="ARBA00006484"/>
    </source>
</evidence>
<dbReference type="PANTHER" id="PTHR43669">
    <property type="entry name" value="5-KETO-D-GLUCONATE 5-REDUCTASE"/>
    <property type="match status" value="1"/>
</dbReference>
<dbReference type="SUPFAM" id="SSF51735">
    <property type="entry name" value="NAD(P)-binding Rossmann-fold domains"/>
    <property type="match status" value="1"/>
</dbReference>
<dbReference type="RefSeq" id="WP_312038834.1">
    <property type="nucleotide sequence ID" value="NZ_JALJRA010000012.1"/>
</dbReference>
<dbReference type="InterPro" id="IPR002347">
    <property type="entry name" value="SDR_fam"/>
</dbReference>
<protein>
    <submittedName>
        <fullName evidence="3">NAD(P)-dependent dehydrogenase (Short-subunit alcohol dehydrogenase family)</fullName>
    </submittedName>
</protein>
<evidence type="ECO:0000313" key="3">
    <source>
        <dbReference type="EMBL" id="MET3587190.1"/>
    </source>
</evidence>
<name>A0ABV2H9G8_9HYPH</name>
<organism evidence="3 4">
    <name type="scientific">Pseudorhizobium tarimense</name>
    <dbReference type="NCBI Taxonomy" id="1079109"/>
    <lineage>
        <taxon>Bacteria</taxon>
        <taxon>Pseudomonadati</taxon>
        <taxon>Pseudomonadota</taxon>
        <taxon>Alphaproteobacteria</taxon>
        <taxon>Hyphomicrobiales</taxon>
        <taxon>Rhizobiaceae</taxon>
        <taxon>Rhizobium/Agrobacterium group</taxon>
        <taxon>Pseudorhizobium</taxon>
    </lineage>
</organism>
<accession>A0ABV2H9G8</accession>